<dbReference type="EMBL" id="VCHE01000146">
    <property type="protein sequence ID" value="KAB2570218.1"/>
    <property type="molecule type" value="Genomic_DNA"/>
</dbReference>
<dbReference type="InterPro" id="IPR036047">
    <property type="entry name" value="F-box-like_dom_sf"/>
</dbReference>
<keyword evidence="2" id="KW-1185">Reference proteome</keyword>
<evidence type="ECO:0008006" key="3">
    <source>
        <dbReference type="Google" id="ProtNLM"/>
    </source>
</evidence>
<proteinExistence type="predicted"/>
<evidence type="ECO:0000313" key="2">
    <source>
        <dbReference type="Proteomes" id="UP000325902"/>
    </source>
</evidence>
<dbReference type="OrthoDB" id="9984533at2759"/>
<gene>
    <name evidence="1" type="ORF">DBV05_g11112</name>
</gene>
<dbReference type="AlphaFoldDB" id="A0A5N5CXX9"/>
<dbReference type="SUPFAM" id="SSF81383">
    <property type="entry name" value="F-box domain"/>
    <property type="match status" value="1"/>
</dbReference>
<accession>A0A5N5CXX9</accession>
<sequence>MGFDIFCAVCGGPTCAFITICDKSRRAALREKREEDPDFSEKDLDRKEFRGYDPEIFSPEDVEWTYQAQVLGFNPKATGLDKMYITQPANYEDYGCMSDVESDDPNFPEDSDEFQCYRVYDATQTPCYPIHEPCFKLLTQVLCGTDNADHLDKDSLYHIISSLTEWGLPALDYGEPSQRYDQCWWSNPGEEMMVAYPLANPQFTLLLRNTVSTDDFALPTPLLTSSPSTSASLSSRVRNDPFAHIPYDITHQITLLLPAESVLALARASYPVHAAIRDGRANPGFWRQALRRCMPWFTELHTLMRHGTVDEESTDYKGLFLWVEMSTRPRRGLAGPFMGVANRRRVWGVCEQYDALYQSRVKVKQREREMVCGVEAEAIWKGAVNVGLPVVTWPPPGERDVVRTASTQWVCRWDEVNAGAFLEVFWDKVGTLAGLALVLGGKKKVIGGDVFVEGGEKRLFGAEGAVVNRARKVFKKDTVEIERGAWIEGLVLHLPDVFYTEKTETSIKGITIRMSNGKESSLGDSNRKHCQRLLQIAPDHALVGITGQISGDHRITRLGLLQHAHFDVLSIDTYNELDSPLLHTPLWTTSPAPLDCDIHNPSHPIWSPENITGAVDLRALPSTDRIRNRYQIQDPYHEDIVPTHPFIWAATERERRNLMSITAWLYEGKHICCVRAEYRQGSGIAPRMAGPPAVVRMMEDKEGGVERMPGVDQAEANGVLMRGRSKREDMCWWKEWVAQMQEVKLHVDGMGGEEVVGVDVVHHEDIQAVRIRTNSSQAYWGETRPIMHYWNFENREADAGDKIAGMALAFTFGRPQAEEIAHRFEDVSGMVLRENPKLSWLATLVVKE</sequence>
<evidence type="ECO:0000313" key="1">
    <source>
        <dbReference type="EMBL" id="KAB2570218.1"/>
    </source>
</evidence>
<protein>
    <recommendedName>
        <fullName evidence="3">F-box domain-containing protein</fullName>
    </recommendedName>
</protein>
<name>A0A5N5CXX9_9PEZI</name>
<comment type="caution">
    <text evidence="1">The sequence shown here is derived from an EMBL/GenBank/DDBJ whole genome shotgun (WGS) entry which is preliminary data.</text>
</comment>
<dbReference type="Proteomes" id="UP000325902">
    <property type="component" value="Unassembled WGS sequence"/>
</dbReference>
<organism evidence="1 2">
    <name type="scientific">Lasiodiplodia theobromae</name>
    <dbReference type="NCBI Taxonomy" id="45133"/>
    <lineage>
        <taxon>Eukaryota</taxon>
        <taxon>Fungi</taxon>
        <taxon>Dikarya</taxon>
        <taxon>Ascomycota</taxon>
        <taxon>Pezizomycotina</taxon>
        <taxon>Dothideomycetes</taxon>
        <taxon>Dothideomycetes incertae sedis</taxon>
        <taxon>Botryosphaeriales</taxon>
        <taxon>Botryosphaeriaceae</taxon>
        <taxon>Lasiodiplodia</taxon>
    </lineage>
</organism>
<reference evidence="1 2" key="1">
    <citation type="journal article" date="2019" name="Sci. Rep.">
        <title>A multi-omics analysis of the grapevine pathogen Lasiodiplodia theobromae reveals that temperature affects the expression of virulence- and pathogenicity-related genes.</title>
        <authorList>
            <person name="Felix C."/>
            <person name="Meneses R."/>
            <person name="Goncalves M.F.M."/>
            <person name="Tilleman L."/>
            <person name="Duarte A.S."/>
            <person name="Jorrin-Novo J.V."/>
            <person name="Van de Peer Y."/>
            <person name="Deforce D."/>
            <person name="Van Nieuwerburgh F."/>
            <person name="Esteves A.C."/>
            <person name="Alves A."/>
        </authorList>
    </citation>
    <scope>NUCLEOTIDE SEQUENCE [LARGE SCALE GENOMIC DNA]</scope>
    <source>
        <strain evidence="1 2">LA-SOL3</strain>
    </source>
</reference>